<keyword evidence="1" id="KW-0812">Transmembrane</keyword>
<dbReference type="Pfam" id="PF09822">
    <property type="entry name" value="ABC_transp_aux"/>
    <property type="match status" value="1"/>
</dbReference>
<dbReference type="Proteomes" id="UP001232117">
    <property type="component" value="Chromosome"/>
</dbReference>
<dbReference type="EMBL" id="CP092332">
    <property type="protein sequence ID" value="WGK94023.1"/>
    <property type="molecule type" value="Genomic_DNA"/>
</dbReference>
<name>A0ABY8N4E1_9FLAO</name>
<feature type="domain" description="ABC-type uncharacterised transport system" evidence="2">
    <location>
        <begin position="190"/>
        <end position="497"/>
    </location>
</feature>
<dbReference type="Pfam" id="PF23357">
    <property type="entry name" value="DUF7088"/>
    <property type="match status" value="1"/>
</dbReference>
<dbReference type="InterPro" id="IPR029062">
    <property type="entry name" value="Class_I_gatase-like"/>
</dbReference>
<evidence type="ECO:0000313" key="4">
    <source>
        <dbReference type="EMBL" id="WGK94023.1"/>
    </source>
</evidence>
<dbReference type="InterPro" id="IPR055396">
    <property type="entry name" value="DUF7088"/>
</dbReference>
<keyword evidence="5" id="KW-1185">Reference proteome</keyword>
<reference evidence="4 5" key="1">
    <citation type="submission" date="2023-06" db="EMBL/GenBank/DDBJ databases">
        <title>Complete Genome Sequence of Flavobacterium keumense K3R-10.</title>
        <authorList>
            <person name="Jeong H."/>
            <person name="Jhang S.Y."/>
            <person name="Kim J.N."/>
        </authorList>
    </citation>
    <scope>NUCLEOTIDE SEQUENCE [LARGE SCALE GENOMIC DNA]</scope>
    <source>
        <strain evidence="4 5">K3R-10</strain>
    </source>
</reference>
<feature type="domain" description="DUF7088" evidence="3">
    <location>
        <begin position="37"/>
        <end position="143"/>
    </location>
</feature>
<dbReference type="RefSeq" id="WP_264533250.1">
    <property type="nucleotide sequence ID" value="NZ_CP092332.1"/>
</dbReference>
<evidence type="ECO:0000259" key="2">
    <source>
        <dbReference type="Pfam" id="PF09822"/>
    </source>
</evidence>
<evidence type="ECO:0000256" key="1">
    <source>
        <dbReference type="SAM" id="Phobius"/>
    </source>
</evidence>
<organism evidence="4 5">
    <name type="scientific">Flavobacterium keumense</name>
    <dbReference type="NCBI Taxonomy" id="1306518"/>
    <lineage>
        <taxon>Bacteria</taxon>
        <taxon>Pseudomonadati</taxon>
        <taxon>Bacteroidota</taxon>
        <taxon>Flavobacteriia</taxon>
        <taxon>Flavobacteriales</taxon>
        <taxon>Flavobacteriaceae</taxon>
        <taxon>Flavobacterium</taxon>
    </lineage>
</organism>
<evidence type="ECO:0000259" key="3">
    <source>
        <dbReference type="Pfam" id="PF23357"/>
    </source>
</evidence>
<feature type="transmembrane region" description="Helical" evidence="1">
    <location>
        <begin position="12"/>
        <end position="31"/>
    </location>
</feature>
<dbReference type="NCBIfam" id="TIGR03521">
    <property type="entry name" value="GldG"/>
    <property type="match status" value="1"/>
</dbReference>
<keyword evidence="1" id="KW-0472">Membrane</keyword>
<feature type="transmembrane region" description="Helical" evidence="1">
    <location>
        <begin position="532"/>
        <end position="554"/>
    </location>
</feature>
<evidence type="ECO:0000313" key="5">
    <source>
        <dbReference type="Proteomes" id="UP001232117"/>
    </source>
</evidence>
<dbReference type="InterPro" id="IPR019196">
    <property type="entry name" value="ABC_transp_unknown"/>
</dbReference>
<sequence length="560" mass="63472">MNTATKNRLKSVGITIVLLLVLNTIGSFFFYRFDLTKDKRYTLSPTSLHILEQVKNPLYIKVYMQGELPSEFKRLQTETRQMLEEFQGYNSNIVFEFIDPLEDEATSMDNIKELYRKGLTPINISVDDKGKQSQAMVFPWAIAVYDNNEVNIPLLKNIMGASTTDKVIGSVQHLEYSIADALNKITTTKQKKIAIIKGNGELHEAYIAKFLLQTKESYHIGPFTLDSVAKQPVNTLEALKKYDLAIIAKPTEAFSESEKQVLDQYIVNGGKTIWLVDQVVAEMDSLYNPTGSTLAFPRDLNLNDFFFKYGVRIYPDLVKDEQGSPIKLASGEQGSATQFHDFNWKFAPLVHPQSNHPIVKNLGGIKFDFANAIDTLKNGIKKTVLLQSSQYSKRIGTPSEINLNSVNEETSPADYLNKGTIPLAVLLEGNFHSMFENRVLAFDQNHFQAKGKHGKMIVISDGDVIKNQLDKNLFPVELGYDQRTGNLYDNKDFLMNCVNYVLDDSGLINIRSKDLDLPLLDKERVYENYTSIQFITIGLPMVILLLFGIIFSFIRKRKYS</sequence>
<keyword evidence="1" id="KW-1133">Transmembrane helix</keyword>
<dbReference type="SUPFAM" id="SSF52317">
    <property type="entry name" value="Class I glutamine amidotransferase-like"/>
    <property type="match status" value="1"/>
</dbReference>
<dbReference type="InterPro" id="IPR019863">
    <property type="entry name" value="Motility-assoc_ABC-rel_GldG"/>
</dbReference>
<accession>A0ABY8N4E1</accession>
<protein>
    <submittedName>
        <fullName evidence="4">Gliding motility-associated ABC transporter substrate-binding protein GldG</fullName>
    </submittedName>
</protein>
<proteinExistence type="predicted"/>
<gene>
    <name evidence="4" type="primary">gldG</name>
    <name evidence="4" type="ORF">MG292_07980</name>
</gene>